<dbReference type="InterPro" id="IPR020904">
    <property type="entry name" value="Sc_DH/Rdtase_CS"/>
</dbReference>
<dbReference type="AlphaFoldDB" id="A0A3A2ZNY8"/>
<dbReference type="GO" id="GO:0016491">
    <property type="term" value="F:oxidoreductase activity"/>
    <property type="evidence" value="ECO:0007669"/>
    <property type="project" value="UniProtKB-KW"/>
</dbReference>
<dbReference type="GO" id="GO:0044550">
    <property type="term" value="P:secondary metabolite biosynthetic process"/>
    <property type="evidence" value="ECO:0007669"/>
    <property type="project" value="UniProtKB-ARBA"/>
</dbReference>
<dbReference type="Gene3D" id="3.40.50.720">
    <property type="entry name" value="NAD(P)-binding Rossmann-like Domain"/>
    <property type="match status" value="1"/>
</dbReference>
<dbReference type="PANTHER" id="PTHR43180">
    <property type="entry name" value="3-OXOACYL-(ACYL-CARRIER-PROTEIN) REDUCTASE (AFU_ORTHOLOGUE AFUA_6G11210)"/>
    <property type="match status" value="1"/>
</dbReference>
<comment type="similarity">
    <text evidence="1">Belongs to the short-chain dehydrogenases/reductases (SDR) family.</text>
</comment>
<sequence>MTTVSPLDHHLLQEAMSGKVAIVTGAARGIGLATASLLSRNGARVVVVDVLEDELKKACSTLGPLATYRKCDLSDWNQQVQLFDWVLETLGRIDLLVCNAAINPEISLLQVPDGEKRQEMNSQVGYNYLADKKEGSQLRPPSTRLFEINVNAVVYGLKLGIHHMKKHGGRIVITGSAGAYVPVPSQPLYTASKHAVLGLMRSTSMIDEVIQSGISISLVAPWLTVTSMVEGLDAVRHPNTLKSSPDDVAVAIAYAAAAENTNGKGFWVQGQMISEVEESYGEVSQRLISPLNRF</sequence>
<dbReference type="InterPro" id="IPR002347">
    <property type="entry name" value="SDR_fam"/>
</dbReference>
<keyword evidence="3" id="KW-0560">Oxidoreductase</keyword>
<evidence type="ECO:0000256" key="1">
    <source>
        <dbReference type="ARBA" id="ARBA00006484"/>
    </source>
</evidence>
<proteinExistence type="inferred from homology"/>
<accession>A0A3A2ZNY8</accession>
<organism evidence="4 5">
    <name type="scientific">Aspergillus sclerotialis</name>
    <dbReference type="NCBI Taxonomy" id="2070753"/>
    <lineage>
        <taxon>Eukaryota</taxon>
        <taxon>Fungi</taxon>
        <taxon>Dikarya</taxon>
        <taxon>Ascomycota</taxon>
        <taxon>Pezizomycotina</taxon>
        <taxon>Eurotiomycetes</taxon>
        <taxon>Eurotiomycetidae</taxon>
        <taxon>Eurotiales</taxon>
        <taxon>Aspergillaceae</taxon>
        <taxon>Aspergillus</taxon>
        <taxon>Aspergillus subgen. Polypaecilum</taxon>
    </lineage>
</organism>
<protein>
    <submittedName>
        <fullName evidence="4">Short chain dehydrogenase</fullName>
    </submittedName>
</protein>
<dbReference type="PANTHER" id="PTHR43180:SF33">
    <property type="entry name" value="15-HYDROXYPROSTAGLANDIN DEHYDROGENASE [NAD(+)]-LIKE"/>
    <property type="match status" value="1"/>
</dbReference>
<reference evidence="5" key="1">
    <citation type="submission" date="2017-02" db="EMBL/GenBank/DDBJ databases">
        <authorList>
            <person name="Tafer H."/>
            <person name="Lopandic K."/>
        </authorList>
    </citation>
    <scope>NUCLEOTIDE SEQUENCE [LARGE SCALE GENOMIC DNA]</scope>
    <source>
        <strain evidence="5">CBS 366.77</strain>
    </source>
</reference>
<evidence type="ECO:0000313" key="4">
    <source>
        <dbReference type="EMBL" id="RJE24918.1"/>
    </source>
</evidence>
<dbReference type="InterPro" id="IPR036291">
    <property type="entry name" value="NAD(P)-bd_dom_sf"/>
</dbReference>
<keyword evidence="5" id="KW-1185">Reference proteome</keyword>
<dbReference type="EMBL" id="MVGC01000064">
    <property type="protein sequence ID" value="RJE24918.1"/>
    <property type="molecule type" value="Genomic_DNA"/>
</dbReference>
<evidence type="ECO:0000256" key="2">
    <source>
        <dbReference type="ARBA" id="ARBA00022857"/>
    </source>
</evidence>
<gene>
    <name evidence="4" type="ORF">PHISCL_02750</name>
</gene>
<dbReference type="OrthoDB" id="408631at2759"/>
<name>A0A3A2ZNY8_9EURO</name>
<dbReference type="PRINTS" id="PR00081">
    <property type="entry name" value="GDHRDH"/>
</dbReference>
<dbReference type="Proteomes" id="UP000266188">
    <property type="component" value="Unassembled WGS sequence"/>
</dbReference>
<dbReference type="Pfam" id="PF00106">
    <property type="entry name" value="adh_short"/>
    <property type="match status" value="1"/>
</dbReference>
<dbReference type="STRING" id="2070753.A0A3A2ZNY8"/>
<evidence type="ECO:0000256" key="3">
    <source>
        <dbReference type="ARBA" id="ARBA00023002"/>
    </source>
</evidence>
<evidence type="ECO:0000313" key="5">
    <source>
        <dbReference type="Proteomes" id="UP000266188"/>
    </source>
</evidence>
<dbReference type="SUPFAM" id="SSF51735">
    <property type="entry name" value="NAD(P)-binding Rossmann-fold domains"/>
    <property type="match status" value="1"/>
</dbReference>
<keyword evidence="2" id="KW-0521">NADP</keyword>
<comment type="caution">
    <text evidence="4">The sequence shown here is derived from an EMBL/GenBank/DDBJ whole genome shotgun (WGS) entry which is preliminary data.</text>
</comment>
<dbReference type="PROSITE" id="PS00061">
    <property type="entry name" value="ADH_SHORT"/>
    <property type="match status" value="1"/>
</dbReference>